<dbReference type="HOGENOM" id="CLU_2431253_0_0_1"/>
<evidence type="ECO:0000313" key="2">
    <source>
        <dbReference type="Proteomes" id="UP000011115"/>
    </source>
</evidence>
<dbReference type="EnsemblPlants" id="PGSC0003DMT400092147">
    <property type="protein sequence ID" value="PGSC0003DMT400092147"/>
    <property type="gene ID" value="PGSC0003DMG400041718"/>
</dbReference>
<keyword evidence="2" id="KW-1185">Reference proteome</keyword>
<dbReference type="Gramene" id="PGSC0003DMT400092147">
    <property type="protein sequence ID" value="PGSC0003DMT400092147"/>
    <property type="gene ID" value="PGSC0003DMG400041718"/>
</dbReference>
<evidence type="ECO:0000313" key="1">
    <source>
        <dbReference type="EnsemblPlants" id="PGSC0003DMT400092147"/>
    </source>
</evidence>
<dbReference type="AlphaFoldDB" id="M1DP68"/>
<reference evidence="2" key="1">
    <citation type="journal article" date="2011" name="Nature">
        <title>Genome sequence and analysis of the tuber crop potato.</title>
        <authorList>
            <consortium name="The Potato Genome Sequencing Consortium"/>
        </authorList>
    </citation>
    <scope>NUCLEOTIDE SEQUENCE [LARGE SCALE GENOMIC DNA]</scope>
    <source>
        <strain evidence="2">cv. DM1-3 516 R44</strain>
    </source>
</reference>
<name>M1DP68_SOLTU</name>
<dbReference type="Proteomes" id="UP000011115">
    <property type="component" value="Unassembled WGS sequence"/>
</dbReference>
<accession>M1DP68</accession>
<reference evidence="1" key="2">
    <citation type="submission" date="2015-06" db="UniProtKB">
        <authorList>
            <consortium name="EnsemblPlants"/>
        </authorList>
    </citation>
    <scope>IDENTIFICATION</scope>
    <source>
        <strain evidence="1">DM1-3 516 R44</strain>
    </source>
</reference>
<proteinExistence type="predicted"/>
<protein>
    <submittedName>
        <fullName evidence="1">Uncharacterized protein</fullName>
    </submittedName>
</protein>
<dbReference type="PaxDb" id="4113-PGSC0003DMT400092147"/>
<sequence>MVFTDDMTYGPWVDLQSVGHLRGSGQDPFFQALSPEHGPAIRSVNGLMIHESGASFASVCAVKTRPSQRPNGGGPFLCNVTWVGKPNVGGPLKYNNVM</sequence>
<dbReference type="InParanoid" id="M1DP68"/>
<organism evidence="1 2">
    <name type="scientific">Solanum tuberosum</name>
    <name type="common">Potato</name>
    <dbReference type="NCBI Taxonomy" id="4113"/>
    <lineage>
        <taxon>Eukaryota</taxon>
        <taxon>Viridiplantae</taxon>
        <taxon>Streptophyta</taxon>
        <taxon>Embryophyta</taxon>
        <taxon>Tracheophyta</taxon>
        <taxon>Spermatophyta</taxon>
        <taxon>Magnoliopsida</taxon>
        <taxon>eudicotyledons</taxon>
        <taxon>Gunneridae</taxon>
        <taxon>Pentapetalae</taxon>
        <taxon>asterids</taxon>
        <taxon>lamiids</taxon>
        <taxon>Solanales</taxon>
        <taxon>Solanaceae</taxon>
        <taxon>Solanoideae</taxon>
        <taxon>Solaneae</taxon>
        <taxon>Solanum</taxon>
    </lineage>
</organism>